<organism evidence="1">
    <name type="scientific">marine sediment metagenome</name>
    <dbReference type="NCBI Taxonomy" id="412755"/>
    <lineage>
        <taxon>unclassified sequences</taxon>
        <taxon>metagenomes</taxon>
        <taxon>ecological metagenomes</taxon>
    </lineage>
</organism>
<gene>
    <name evidence="1" type="ORF">S01H4_61224</name>
</gene>
<protein>
    <submittedName>
        <fullName evidence="1">Uncharacterized protein</fullName>
    </submittedName>
</protein>
<comment type="caution">
    <text evidence="1">The sequence shown here is derived from an EMBL/GenBank/DDBJ whole genome shotgun (WGS) entry which is preliminary data.</text>
</comment>
<dbReference type="AlphaFoldDB" id="X1DLH6"/>
<reference evidence="1" key="1">
    <citation type="journal article" date="2014" name="Front. Microbiol.">
        <title>High frequency of phylogenetically diverse reductive dehalogenase-homologous genes in deep subseafloor sedimentary metagenomes.</title>
        <authorList>
            <person name="Kawai M."/>
            <person name="Futagami T."/>
            <person name="Toyoda A."/>
            <person name="Takaki Y."/>
            <person name="Nishi S."/>
            <person name="Hori S."/>
            <person name="Arai W."/>
            <person name="Tsubouchi T."/>
            <person name="Morono Y."/>
            <person name="Uchiyama I."/>
            <person name="Ito T."/>
            <person name="Fujiyama A."/>
            <person name="Inagaki F."/>
            <person name="Takami H."/>
        </authorList>
    </citation>
    <scope>NUCLEOTIDE SEQUENCE</scope>
    <source>
        <strain evidence="1">Expedition CK06-06</strain>
    </source>
</reference>
<evidence type="ECO:0000313" key="1">
    <source>
        <dbReference type="EMBL" id="GAH09125.1"/>
    </source>
</evidence>
<accession>X1DLH6</accession>
<feature type="non-terminal residue" evidence="1">
    <location>
        <position position="1"/>
    </location>
</feature>
<proteinExistence type="predicted"/>
<dbReference type="EMBL" id="BART01036255">
    <property type="protein sequence ID" value="GAH09125.1"/>
    <property type="molecule type" value="Genomic_DNA"/>
</dbReference>
<name>X1DLH6_9ZZZZ</name>
<sequence>YHNLDINNTPELPEWQIVGEAEIFGWDDLEGEDYVKWNYDYDKIATVFNKLNQYDWLTPSLMDTGTSDISTAYYCDVEHRWNDKLNQVIRVQTNIELISISFVPRGNCPGEICSVMEVKRNMKEMQSYIKKCMDEGQEKSQCLASAYTKFKAKI</sequence>